<name>A0A1W1CFV8_9ZZZZ</name>
<dbReference type="InterPro" id="IPR021886">
    <property type="entry name" value="MgsA_C"/>
</dbReference>
<dbReference type="PANTHER" id="PTHR13779:SF7">
    <property type="entry name" value="ATPASE WRNIP1"/>
    <property type="match status" value="1"/>
</dbReference>
<evidence type="ECO:0000256" key="2">
    <source>
        <dbReference type="ARBA" id="ARBA00022840"/>
    </source>
</evidence>
<dbReference type="GO" id="GO:0005524">
    <property type="term" value="F:ATP binding"/>
    <property type="evidence" value="ECO:0007669"/>
    <property type="project" value="UniProtKB-KW"/>
</dbReference>
<accession>A0A1W1CFV8</accession>
<dbReference type="Pfam" id="PF12002">
    <property type="entry name" value="MgsA_C"/>
    <property type="match status" value="1"/>
</dbReference>
<dbReference type="InterPro" id="IPR027417">
    <property type="entry name" value="P-loop_NTPase"/>
</dbReference>
<evidence type="ECO:0000313" key="4">
    <source>
        <dbReference type="EMBL" id="SFV64602.1"/>
    </source>
</evidence>
<dbReference type="GO" id="GO:0008047">
    <property type="term" value="F:enzyme activator activity"/>
    <property type="evidence" value="ECO:0007669"/>
    <property type="project" value="TreeGrafter"/>
</dbReference>
<dbReference type="GO" id="GO:0009378">
    <property type="term" value="F:four-way junction helicase activity"/>
    <property type="evidence" value="ECO:0007669"/>
    <property type="project" value="InterPro"/>
</dbReference>
<dbReference type="PANTHER" id="PTHR13779">
    <property type="entry name" value="WERNER HELICASE-INTERACTING PROTEIN 1 FAMILY MEMBER"/>
    <property type="match status" value="1"/>
</dbReference>
<reference evidence="4" key="1">
    <citation type="submission" date="2016-10" db="EMBL/GenBank/DDBJ databases">
        <authorList>
            <person name="de Groot N.N."/>
        </authorList>
    </citation>
    <scope>NUCLEOTIDE SEQUENCE</scope>
</reference>
<dbReference type="InterPro" id="IPR051314">
    <property type="entry name" value="AAA_ATPase_RarA/MGS1/WRNIP1"/>
</dbReference>
<dbReference type="AlphaFoldDB" id="A0A1W1CFV8"/>
<gene>
    <name evidence="4" type="ORF">MNB_SM-6-539</name>
</gene>
<dbReference type="SUPFAM" id="SSF48019">
    <property type="entry name" value="post-AAA+ oligomerization domain-like"/>
    <property type="match status" value="1"/>
</dbReference>
<evidence type="ECO:0000256" key="1">
    <source>
        <dbReference type="ARBA" id="ARBA00022741"/>
    </source>
</evidence>
<dbReference type="Pfam" id="PF05496">
    <property type="entry name" value="RuvB_N"/>
    <property type="match status" value="1"/>
</dbReference>
<keyword evidence="1" id="KW-0547">Nucleotide-binding</keyword>
<dbReference type="Gene3D" id="1.10.8.60">
    <property type="match status" value="1"/>
</dbReference>
<dbReference type="CDD" id="cd18139">
    <property type="entry name" value="HLD_clamp_RarA"/>
    <property type="match status" value="1"/>
</dbReference>
<dbReference type="Gene3D" id="1.10.3710.10">
    <property type="entry name" value="DNA polymerase III clamp loader subunits, C-terminal domain"/>
    <property type="match status" value="1"/>
</dbReference>
<dbReference type="GO" id="GO:0006261">
    <property type="term" value="P:DNA-templated DNA replication"/>
    <property type="evidence" value="ECO:0007669"/>
    <property type="project" value="TreeGrafter"/>
</dbReference>
<keyword evidence="2" id="KW-0067">ATP-binding</keyword>
<dbReference type="Gene3D" id="3.40.50.300">
    <property type="entry name" value="P-loop containing nucleotide triphosphate hydrolases"/>
    <property type="match status" value="1"/>
</dbReference>
<dbReference type="EMBL" id="FPHK01000078">
    <property type="protein sequence ID" value="SFV64602.1"/>
    <property type="molecule type" value="Genomic_DNA"/>
</dbReference>
<dbReference type="InterPro" id="IPR032423">
    <property type="entry name" value="AAA_assoc_2"/>
</dbReference>
<protein>
    <submittedName>
        <fullName evidence="4">ATPase, AAA family</fullName>
    </submittedName>
</protein>
<feature type="domain" description="AAA+ ATPase" evidence="3">
    <location>
        <begin position="36"/>
        <end position="148"/>
    </location>
</feature>
<dbReference type="GO" id="GO:0000731">
    <property type="term" value="P:DNA synthesis involved in DNA repair"/>
    <property type="evidence" value="ECO:0007669"/>
    <property type="project" value="TreeGrafter"/>
</dbReference>
<dbReference type="SUPFAM" id="SSF52540">
    <property type="entry name" value="P-loop containing nucleoside triphosphate hydrolases"/>
    <property type="match status" value="1"/>
</dbReference>
<dbReference type="GO" id="GO:0017116">
    <property type="term" value="F:single-stranded DNA helicase activity"/>
    <property type="evidence" value="ECO:0007669"/>
    <property type="project" value="TreeGrafter"/>
</dbReference>
<dbReference type="InterPro" id="IPR008921">
    <property type="entry name" value="DNA_pol3_clamp-load_cplx_C"/>
</dbReference>
<dbReference type="CDD" id="cd00009">
    <property type="entry name" value="AAA"/>
    <property type="match status" value="1"/>
</dbReference>
<dbReference type="InterPro" id="IPR008824">
    <property type="entry name" value="RuvB-like_N"/>
</dbReference>
<organism evidence="4">
    <name type="scientific">hydrothermal vent metagenome</name>
    <dbReference type="NCBI Taxonomy" id="652676"/>
    <lineage>
        <taxon>unclassified sequences</taxon>
        <taxon>metagenomes</taxon>
        <taxon>ecological metagenomes</taxon>
    </lineage>
</organism>
<dbReference type="SMART" id="SM00382">
    <property type="entry name" value="AAA"/>
    <property type="match status" value="1"/>
</dbReference>
<evidence type="ECO:0000259" key="3">
    <source>
        <dbReference type="SMART" id="SM00382"/>
    </source>
</evidence>
<sequence length="391" mass="43121">MDFTYLLRPKSFDEIIGQEHLTQADAPLRVLCEKNALGHSFFYGPAGVGKTSLARIIAATLDMPFYEFNATSLKIEELRKLFVQYKNALQKPLIFIDEVHRLSKNQQEVLLPVMESNAVLIIGASTENPFFSLTSAIRSRSMLFELKAIAHAALMQLLQRAVEKENLHIDAAAKEYLVASSGGDARAMLKLLEFAANVNDKIGVELLKSLRPNALQAGSSEAGVHYDLVSALIKSIRGSDADAAIYYLARLIEGGESADFIARRLVILASEDIGNANPQALTLATSTLTSVKQIGYPEARIILAQAVIYLCASPKSNSAYLAINKALKAVKEGEIVPIPSNITQQNEGYLYPHDFGGYVQQEYLSKPMHFVELKAIGYEKKMKDWLELVLK</sequence>
<dbReference type="InterPro" id="IPR003593">
    <property type="entry name" value="AAA+_ATPase"/>
</dbReference>
<dbReference type="GO" id="GO:0003677">
    <property type="term" value="F:DNA binding"/>
    <property type="evidence" value="ECO:0007669"/>
    <property type="project" value="InterPro"/>
</dbReference>
<dbReference type="Gene3D" id="1.20.272.10">
    <property type="match status" value="1"/>
</dbReference>
<dbReference type="Pfam" id="PF16193">
    <property type="entry name" value="AAA_assoc_2"/>
    <property type="match status" value="1"/>
</dbReference>
<dbReference type="FunFam" id="1.20.272.10:FF:000001">
    <property type="entry name" value="Putative AAA family ATPase"/>
    <property type="match status" value="1"/>
</dbReference>
<proteinExistence type="predicted"/>
<dbReference type="GO" id="GO:0006310">
    <property type="term" value="P:DNA recombination"/>
    <property type="evidence" value="ECO:0007669"/>
    <property type="project" value="InterPro"/>
</dbReference>